<sequence length="191" mass="21313">MAEPRRKKWSEVKARLEALDRKGLVSLLGDLYDANEANRRFLHARLAPDSRAIEEYRRLVADALYPDPFSKRRVRVCDAAAAIAEYRRATADASGTVDLMLTFVEAGTEQAADLGYGDEAYFDALQIRLDAVAKEFDTLPAEVRANVRARLGRIQVRAHSVGWGFGDAVDELLHALDARTDGVRLGKVDRR</sequence>
<dbReference type="RefSeq" id="WP_110169617.1">
    <property type="nucleotide sequence ID" value="NZ_CP015136.1"/>
</dbReference>
<accession>A0A143PGN5</accession>
<dbReference type="STRING" id="1855912.LuPra_00873"/>
<protein>
    <submittedName>
        <fullName evidence="1">Uncharacterized protein</fullName>
    </submittedName>
</protein>
<proteinExistence type="predicted"/>
<dbReference type="OrthoDB" id="1550996at2"/>
<reference evidence="2" key="2">
    <citation type="submission" date="2016-04" db="EMBL/GenBank/DDBJ databases">
        <title>First Complete Genome Sequence of a Subdivision 6 Acidobacterium.</title>
        <authorList>
            <person name="Huang S."/>
            <person name="Vieira S."/>
            <person name="Bunk B."/>
            <person name="Riedel T."/>
            <person name="Sproeer C."/>
            <person name="Overmann J."/>
        </authorList>
    </citation>
    <scope>NUCLEOTIDE SEQUENCE [LARGE SCALE GENOMIC DNA]</scope>
    <source>
        <strain evidence="2">DSM 100886 HEG_-6_39</strain>
    </source>
</reference>
<keyword evidence="2" id="KW-1185">Reference proteome</keyword>
<evidence type="ECO:0000313" key="2">
    <source>
        <dbReference type="Proteomes" id="UP000076079"/>
    </source>
</evidence>
<dbReference type="AlphaFoldDB" id="A0A143PGN5"/>
<organism evidence="1 2">
    <name type="scientific">Luteitalea pratensis</name>
    <dbReference type="NCBI Taxonomy" id="1855912"/>
    <lineage>
        <taxon>Bacteria</taxon>
        <taxon>Pseudomonadati</taxon>
        <taxon>Acidobacteriota</taxon>
        <taxon>Vicinamibacteria</taxon>
        <taxon>Vicinamibacterales</taxon>
        <taxon>Vicinamibacteraceae</taxon>
        <taxon>Luteitalea</taxon>
    </lineage>
</organism>
<reference evidence="1 2" key="1">
    <citation type="journal article" date="2016" name="Genome Announc.">
        <title>First Complete Genome Sequence of a Subdivision 6 Acidobacterium Strain.</title>
        <authorList>
            <person name="Huang S."/>
            <person name="Vieira S."/>
            <person name="Bunk B."/>
            <person name="Riedel T."/>
            <person name="Sproer C."/>
            <person name="Overmann J."/>
        </authorList>
    </citation>
    <scope>NUCLEOTIDE SEQUENCE [LARGE SCALE GENOMIC DNA]</scope>
    <source>
        <strain evidence="2">DSM 100886 HEG_-6_39</strain>
    </source>
</reference>
<dbReference type="Proteomes" id="UP000076079">
    <property type="component" value="Chromosome"/>
</dbReference>
<gene>
    <name evidence="1" type="ORF">LuPra_00873</name>
</gene>
<evidence type="ECO:0000313" key="1">
    <source>
        <dbReference type="EMBL" id="AMY07695.1"/>
    </source>
</evidence>
<dbReference type="EMBL" id="CP015136">
    <property type="protein sequence ID" value="AMY07695.1"/>
    <property type="molecule type" value="Genomic_DNA"/>
</dbReference>
<name>A0A143PGN5_LUTPR</name>
<dbReference type="KEGG" id="abac:LuPra_00873"/>